<proteinExistence type="inferred from homology"/>
<evidence type="ECO:0000313" key="11">
    <source>
        <dbReference type="Proteomes" id="UP000233458"/>
    </source>
</evidence>
<dbReference type="Gene3D" id="2.40.37.10">
    <property type="entry name" value="Lyase, Ornithine Decarboxylase, Chain A, domain 1"/>
    <property type="match status" value="1"/>
</dbReference>
<dbReference type="InterPro" id="IPR022644">
    <property type="entry name" value="De-COase2_N"/>
</dbReference>
<comment type="cofactor">
    <cofactor evidence="1">
        <name>pyridoxal 5'-phosphate</name>
        <dbReference type="ChEBI" id="CHEBI:597326"/>
    </cofactor>
</comment>
<evidence type="ECO:0008006" key="12">
    <source>
        <dbReference type="Google" id="ProtNLM"/>
    </source>
</evidence>
<dbReference type="EMBL" id="CP024200">
    <property type="protein sequence ID" value="AUG55858.1"/>
    <property type="molecule type" value="Genomic_DNA"/>
</dbReference>
<feature type="region of interest" description="Disordered" evidence="7">
    <location>
        <begin position="1"/>
        <end position="43"/>
    </location>
</feature>
<dbReference type="Pfam" id="PF00278">
    <property type="entry name" value="Orn_DAP_Arg_deC"/>
    <property type="match status" value="1"/>
</dbReference>
<dbReference type="SUPFAM" id="SSF50621">
    <property type="entry name" value="Alanine racemase C-terminal domain-like"/>
    <property type="match status" value="1"/>
</dbReference>
<sequence>MEWSPVKPISRCDWPPRPTGKPVTSPLLPPGPARKPKMREASQNHSIDSHIIARFKTLAKGQNDPLAAFIYDLDALKGHVTKVMDALPDGVELYYAIKANSEAPILETIAPLVNGFEISSGGEIARIAGFSATKPFIFSGPGKLASDLRAAMAANVEFIHVESQHEIDLLDAVARDMGQVQDVLIRINPALPENMRTKLSMAGTATPFGIEEAALPDAIRQVESSKNLRLKGFHIHAMSHQNDGKRHQALIDFYLQKWAEWSALCAAPDTLTHLNVGGGIGVNYLGDEQFDWPGFCAHLGKSLAKTANPPVIRLEPGRFITAFCGYYGIEVLDIKESHKRHFVVCRGGTHQFRLPAAQSHDHPVIHIPDALTGVKDTINAKRHSGSFDIVGQLCTPKDVLSRNQELQDVAVGSLLVLPMAGAYGFNISHVDFLCHPRPTIDFIGEAKASENPVAAQPASAPVTTTHAPTPANADGNNVTLLAQQEKRESSARTYPRRFPIAIAKAQGVRVTDMDGREYIDCLAGAGTLALGHNHETVTSAIRDLIEAGAPLHTLDITTPTKEAFIDELLTCLPGEFAAHARVHFCGPTGADGVEAAIKLAKIATGRSNVLAFQGGYHGSTHATMSLSGNWHQKSALEGLMPNVHFMPYPYGYRCPFGLGGEAGQKAGLNFIRSVLSDPESGVAKPAAIILEAVQGEGGAIPAPDAWLRELRQITAENDVLLIIDEVQTGFGRTGKLFAFEHAGITPDIVVMSKAIGGGLPLSVIAYHGKYDKWRPGAHIGTFRGNQLAMAAGIKTLRHIRENNLADEAARKGQILESALCNLQASFPEIGDVRGRGLMMGVEMVEYGAITDHQGHPKASPALASAIQKTCFAKGLILEVGGRHSAVLRFLPPLIISDGELRDVIGIFSQAVSENCRERTLHVAE</sequence>
<dbReference type="InterPro" id="IPR009006">
    <property type="entry name" value="Ala_racemase/Decarboxylase_C"/>
</dbReference>
<dbReference type="InterPro" id="IPR049704">
    <property type="entry name" value="Aminotrans_3_PPA_site"/>
</dbReference>
<keyword evidence="5" id="KW-0663">Pyridoxal phosphate</keyword>
<keyword evidence="4" id="KW-0808">Transferase</keyword>
<evidence type="ECO:0000256" key="3">
    <source>
        <dbReference type="ARBA" id="ARBA00022576"/>
    </source>
</evidence>
<evidence type="ECO:0000256" key="2">
    <source>
        <dbReference type="ARBA" id="ARBA00008954"/>
    </source>
</evidence>
<dbReference type="PANTHER" id="PTHR43552">
    <property type="entry name" value="DIAMINOBUTYRATE--2-OXOGLUTARATE AMINOTRANSFERASE"/>
    <property type="match status" value="1"/>
</dbReference>
<comment type="similarity">
    <text evidence="6">Belongs to the Orn/Lys/Arg decarboxylase class-II family.</text>
</comment>
<evidence type="ECO:0000259" key="9">
    <source>
        <dbReference type="Pfam" id="PF02784"/>
    </source>
</evidence>
<keyword evidence="10" id="KW-0614">Plasmid</keyword>
<dbReference type="Gene3D" id="3.40.640.10">
    <property type="entry name" value="Type I PLP-dependent aspartate aminotransferase-like (Major domain)"/>
    <property type="match status" value="1"/>
</dbReference>
<dbReference type="PRINTS" id="PR01179">
    <property type="entry name" value="ODADCRBXLASE"/>
</dbReference>
<geneLocation type="plasmid" evidence="11">
    <name>pcsc3h3</name>
</geneLocation>
<dbReference type="NCBIfam" id="TIGR00709">
    <property type="entry name" value="dat"/>
    <property type="match status" value="1"/>
</dbReference>
<dbReference type="InterPro" id="IPR005814">
    <property type="entry name" value="Aminotrans_3"/>
</dbReference>
<protein>
    <recommendedName>
        <fullName evidence="12">Diaminobutyrate--2-oxoglutarate transaminase</fullName>
    </recommendedName>
</protein>
<dbReference type="Pfam" id="PF00202">
    <property type="entry name" value="Aminotran_3"/>
    <property type="match status" value="1"/>
</dbReference>
<evidence type="ECO:0000313" key="10">
    <source>
        <dbReference type="EMBL" id="AUG55858.1"/>
    </source>
</evidence>
<evidence type="ECO:0000256" key="5">
    <source>
        <dbReference type="ARBA" id="ARBA00022898"/>
    </source>
</evidence>
<dbReference type="CDD" id="cd06843">
    <property type="entry name" value="PLPDE_III_PvsE_like"/>
    <property type="match status" value="1"/>
</dbReference>
<dbReference type="InterPro" id="IPR004637">
    <property type="entry name" value="Dat"/>
</dbReference>
<evidence type="ECO:0000256" key="1">
    <source>
        <dbReference type="ARBA" id="ARBA00001933"/>
    </source>
</evidence>
<dbReference type="PROSITE" id="PS00600">
    <property type="entry name" value="AA_TRANSFER_CLASS_3"/>
    <property type="match status" value="1"/>
</dbReference>
<dbReference type="Proteomes" id="UP000233458">
    <property type="component" value="Plasmid pCSC3H3"/>
</dbReference>
<dbReference type="InterPro" id="IPR029066">
    <property type="entry name" value="PLP-binding_barrel"/>
</dbReference>
<dbReference type="NCBIfam" id="NF005393">
    <property type="entry name" value="PRK06938.1"/>
    <property type="match status" value="1"/>
</dbReference>
<dbReference type="CDD" id="cd00610">
    <property type="entry name" value="OAT_like"/>
    <property type="match status" value="1"/>
</dbReference>
<feature type="domain" description="Orn/DAP/Arg decarboxylase 2 C-terminal" evidence="8">
    <location>
        <begin position="323"/>
        <end position="421"/>
    </location>
</feature>
<dbReference type="InterPro" id="IPR015421">
    <property type="entry name" value="PyrdxlP-dep_Trfase_major"/>
</dbReference>
<accession>A0ABM6QGX3</accession>
<keyword evidence="3" id="KW-0032">Aminotransferase</keyword>
<evidence type="ECO:0000256" key="6">
    <source>
        <dbReference type="RuleBase" id="RU003737"/>
    </source>
</evidence>
<dbReference type="InterPro" id="IPR015424">
    <property type="entry name" value="PyrdxlP-dep_Trfase"/>
</dbReference>
<dbReference type="InterPro" id="IPR002433">
    <property type="entry name" value="Orn_de-COase"/>
</dbReference>
<feature type="domain" description="Orn/DAP/Arg decarboxylase 2 N-terminal" evidence="9">
    <location>
        <begin position="77"/>
        <end position="322"/>
    </location>
</feature>
<dbReference type="SUPFAM" id="SSF53383">
    <property type="entry name" value="PLP-dependent transferases"/>
    <property type="match status" value="1"/>
</dbReference>
<dbReference type="SUPFAM" id="SSF51419">
    <property type="entry name" value="PLP-binding barrel"/>
    <property type="match status" value="1"/>
</dbReference>
<dbReference type="InterPro" id="IPR000183">
    <property type="entry name" value="Orn/DAP/Arg_de-COase"/>
</dbReference>
<keyword evidence="11" id="KW-1185">Reference proteome</keyword>
<evidence type="ECO:0000256" key="4">
    <source>
        <dbReference type="ARBA" id="ARBA00022679"/>
    </source>
</evidence>
<dbReference type="Gene3D" id="3.90.1150.10">
    <property type="entry name" value="Aspartate Aminotransferase, domain 1"/>
    <property type="match status" value="1"/>
</dbReference>
<reference evidence="10 11" key="1">
    <citation type="submission" date="2017-10" db="EMBL/GenBank/DDBJ databases">
        <title>Biodiversity and function of Thalassospira species in the particle-attached aromatic-hydrocarbon-degrading consortia from the surface seawater of the China South Sea.</title>
        <authorList>
            <person name="Dong C."/>
            <person name="Liu R."/>
            <person name="Shao Z."/>
        </authorList>
    </citation>
    <scope>NUCLEOTIDE SEQUENCE [LARGE SCALE GENOMIC DNA]</scope>
    <source>
        <strain evidence="10 11">CSC3H3</strain>
        <plasmid evidence="11">pcsc3h3</plasmid>
    </source>
</reference>
<dbReference type="PRINTS" id="PR01182">
    <property type="entry name" value="ORNDCRBXLASE"/>
</dbReference>
<organism evidence="10 11">
    <name type="scientific">Thalassospira marina</name>
    <dbReference type="NCBI Taxonomy" id="2048283"/>
    <lineage>
        <taxon>Bacteria</taxon>
        <taxon>Pseudomonadati</taxon>
        <taxon>Pseudomonadota</taxon>
        <taxon>Alphaproteobacteria</taxon>
        <taxon>Rhodospirillales</taxon>
        <taxon>Thalassospiraceae</taxon>
        <taxon>Thalassospira</taxon>
    </lineage>
</organism>
<evidence type="ECO:0000256" key="7">
    <source>
        <dbReference type="SAM" id="MobiDB-lite"/>
    </source>
</evidence>
<evidence type="ECO:0000259" key="8">
    <source>
        <dbReference type="Pfam" id="PF00278"/>
    </source>
</evidence>
<dbReference type="InterPro" id="IPR022643">
    <property type="entry name" value="De-COase2_C"/>
</dbReference>
<dbReference type="PANTHER" id="PTHR43552:SF1">
    <property type="entry name" value="DIAMINOBUTYRATE--2-OXOGLUTARATE AMINOTRANSFERASE"/>
    <property type="match status" value="1"/>
</dbReference>
<dbReference type="Gene3D" id="3.20.20.10">
    <property type="entry name" value="Alanine racemase"/>
    <property type="match status" value="1"/>
</dbReference>
<name>A0ABM6QGX3_9PROT</name>
<gene>
    <name evidence="10" type="ORF">CSC3H3_23820</name>
</gene>
<dbReference type="Pfam" id="PF02784">
    <property type="entry name" value="Orn_Arg_deC_N"/>
    <property type="match status" value="1"/>
</dbReference>
<comment type="similarity">
    <text evidence="2">Belongs to the class-III pyridoxal-phosphate-dependent aminotransferase family.</text>
</comment>
<dbReference type="InterPro" id="IPR015422">
    <property type="entry name" value="PyrdxlP-dep_Trfase_small"/>
</dbReference>